<protein>
    <submittedName>
        <fullName evidence="1">Uncharacterized protein</fullName>
    </submittedName>
</protein>
<keyword evidence="2" id="KW-1185">Reference proteome</keyword>
<comment type="caution">
    <text evidence="1">The sequence shown here is derived from an EMBL/GenBank/DDBJ whole genome shotgun (WGS) entry which is preliminary data.</text>
</comment>
<proteinExistence type="predicted"/>
<evidence type="ECO:0000313" key="1">
    <source>
        <dbReference type="EMBL" id="EJF82596.1"/>
    </source>
</evidence>
<sequence length="71" mass="8118">MLKKIFSFFTGTESAKNSQGNIPMNGSILEQPVADEVVRKSFRGSVLSRWLKFEFIIVMEKVKTRRPARSP</sequence>
<dbReference type="EMBL" id="AILW01000016">
    <property type="protein sequence ID" value="EJF82596.1"/>
    <property type="molecule type" value="Genomic_DNA"/>
</dbReference>
<dbReference type="Proteomes" id="UP000008942">
    <property type="component" value="Unassembled WGS sequence"/>
</dbReference>
<name>A0ABP2QQ57_BAREL</name>
<organism evidence="1 2">
    <name type="scientific">Bartonella elizabethae Re6043vi</name>
    <dbReference type="NCBI Taxonomy" id="1094554"/>
    <lineage>
        <taxon>Bacteria</taxon>
        <taxon>Pseudomonadati</taxon>
        <taxon>Pseudomonadota</taxon>
        <taxon>Alphaproteobacteria</taxon>
        <taxon>Hyphomicrobiales</taxon>
        <taxon>Bartonellaceae</taxon>
        <taxon>Bartonella</taxon>
    </lineage>
</organism>
<dbReference type="RefSeq" id="WP_005774656.1">
    <property type="nucleotide sequence ID" value="NZ_JH725141.1"/>
</dbReference>
<reference evidence="1 2" key="1">
    <citation type="submission" date="2012-03" db="EMBL/GenBank/DDBJ databases">
        <title>The Genome Sequence of Bartonella elizabethae Re6043vi.</title>
        <authorList>
            <consortium name="The Broad Institute Genome Sequencing Platform"/>
            <consortium name="The Broad Institute Genome Sequencing Center for Infectious Disease"/>
            <person name="Feldgarden M."/>
            <person name="Kirby J."/>
            <person name="Kosoy M."/>
            <person name="Birtles R."/>
            <person name="Probert W.S."/>
            <person name="Chiaraviglio L."/>
            <person name="Young S.K."/>
            <person name="Zeng Q."/>
            <person name="Gargeya S."/>
            <person name="Fitzgerald M."/>
            <person name="Haas B."/>
            <person name="Abouelleil A."/>
            <person name="Alvarado L."/>
            <person name="Arachchi H.M."/>
            <person name="Berlin A."/>
            <person name="Chapman S.B."/>
            <person name="Gearin G."/>
            <person name="Goldberg J."/>
            <person name="Griggs A."/>
            <person name="Gujja S."/>
            <person name="Hansen M."/>
            <person name="Heiman D."/>
            <person name="Howarth C."/>
            <person name="Larimer J."/>
            <person name="Lui A."/>
            <person name="MacDonald P.J.P."/>
            <person name="McCowen C."/>
            <person name="Montmayeur A."/>
            <person name="Murphy C."/>
            <person name="Neiman D."/>
            <person name="Pearson M."/>
            <person name="Priest M."/>
            <person name="Roberts A."/>
            <person name="Saif S."/>
            <person name="Shea T."/>
            <person name="Sisk P."/>
            <person name="Stolte C."/>
            <person name="Sykes S."/>
            <person name="Wortman J."/>
            <person name="Nusbaum C."/>
            <person name="Birren B."/>
        </authorList>
    </citation>
    <scope>NUCLEOTIDE SEQUENCE [LARGE SCALE GENOMIC DNA]</scope>
    <source>
        <strain evidence="1 2">Re6043vi</strain>
    </source>
</reference>
<accession>A0ABP2QQ57</accession>
<gene>
    <name evidence="1" type="ORF">MCU_01393</name>
</gene>
<evidence type="ECO:0000313" key="2">
    <source>
        <dbReference type="Proteomes" id="UP000008942"/>
    </source>
</evidence>